<comment type="caution">
    <text evidence="10">The sequence shown here is derived from an EMBL/GenBank/DDBJ whole genome shotgun (WGS) entry which is preliminary data.</text>
</comment>
<keyword evidence="6" id="KW-0067">ATP-binding</keyword>
<dbReference type="Proteomes" id="UP000693946">
    <property type="component" value="Linkage Group LG8"/>
</dbReference>
<dbReference type="InterPro" id="IPR007111">
    <property type="entry name" value="NACHT_NTPase"/>
</dbReference>
<dbReference type="Pfam" id="PF02758">
    <property type="entry name" value="PYRIN"/>
    <property type="match status" value="1"/>
</dbReference>
<keyword evidence="2" id="KW-0963">Cytoplasm</keyword>
<feature type="signal peptide" evidence="8">
    <location>
        <begin position="1"/>
        <end position="16"/>
    </location>
</feature>
<dbReference type="GO" id="GO:0005737">
    <property type="term" value="C:cytoplasm"/>
    <property type="evidence" value="ECO:0007669"/>
    <property type="project" value="UniProtKB-SubCell"/>
</dbReference>
<organism evidence="10 11">
    <name type="scientific">Solea senegalensis</name>
    <name type="common">Senegalese sole</name>
    <dbReference type="NCBI Taxonomy" id="28829"/>
    <lineage>
        <taxon>Eukaryota</taxon>
        <taxon>Metazoa</taxon>
        <taxon>Chordata</taxon>
        <taxon>Craniata</taxon>
        <taxon>Vertebrata</taxon>
        <taxon>Euteleostomi</taxon>
        <taxon>Actinopterygii</taxon>
        <taxon>Neopterygii</taxon>
        <taxon>Teleostei</taxon>
        <taxon>Neoteleostei</taxon>
        <taxon>Acanthomorphata</taxon>
        <taxon>Carangaria</taxon>
        <taxon>Pleuronectiformes</taxon>
        <taxon>Pleuronectoidei</taxon>
        <taxon>Soleidae</taxon>
        <taxon>Solea</taxon>
    </lineage>
</organism>
<feature type="compositionally biased region" description="Acidic residues" evidence="7">
    <location>
        <begin position="123"/>
        <end position="132"/>
    </location>
</feature>
<evidence type="ECO:0000256" key="4">
    <source>
        <dbReference type="ARBA" id="ARBA00022737"/>
    </source>
</evidence>
<dbReference type="PROSITE" id="PS50824">
    <property type="entry name" value="DAPIN"/>
    <property type="match status" value="1"/>
</dbReference>
<protein>
    <recommendedName>
        <fullName evidence="9">Pyrin domain-containing protein</fullName>
    </recommendedName>
</protein>
<gene>
    <name evidence="10" type="ORF">JOB18_040440</name>
</gene>
<proteinExistence type="predicted"/>
<dbReference type="GO" id="GO:0005524">
    <property type="term" value="F:ATP binding"/>
    <property type="evidence" value="ECO:0007669"/>
    <property type="project" value="UniProtKB-KW"/>
</dbReference>
<dbReference type="InterPro" id="IPR041267">
    <property type="entry name" value="NLRP_HD2"/>
</dbReference>
<dbReference type="InterPro" id="IPR041075">
    <property type="entry name" value="NOD1/2_WH"/>
</dbReference>
<dbReference type="Pfam" id="PF14484">
    <property type="entry name" value="FISNA"/>
    <property type="match status" value="1"/>
</dbReference>
<dbReference type="InterPro" id="IPR029495">
    <property type="entry name" value="NACHT-assoc"/>
</dbReference>
<keyword evidence="4" id="KW-0677">Repeat</keyword>
<keyword evidence="8" id="KW-0732">Signal</keyword>
<evidence type="ECO:0000313" key="11">
    <source>
        <dbReference type="Proteomes" id="UP000693946"/>
    </source>
</evidence>
<feature type="region of interest" description="Disordered" evidence="7">
    <location>
        <begin position="17"/>
        <end position="49"/>
    </location>
</feature>
<dbReference type="AlphaFoldDB" id="A0AAV6PY90"/>
<dbReference type="Pfam" id="PF17776">
    <property type="entry name" value="NLRC4_HD2"/>
    <property type="match status" value="1"/>
</dbReference>
<dbReference type="Pfam" id="PF17779">
    <property type="entry name" value="WHD_NOD2"/>
    <property type="match status" value="1"/>
</dbReference>
<evidence type="ECO:0000256" key="7">
    <source>
        <dbReference type="SAM" id="MobiDB-lite"/>
    </source>
</evidence>
<keyword evidence="5" id="KW-0547">Nucleotide-binding</keyword>
<keyword evidence="3" id="KW-0433">Leucine-rich repeat</keyword>
<dbReference type="SMART" id="SM01289">
    <property type="entry name" value="PYRIN"/>
    <property type="match status" value="1"/>
</dbReference>
<feature type="domain" description="Pyrin" evidence="9">
    <location>
        <begin position="142"/>
        <end position="233"/>
    </location>
</feature>
<comment type="subcellular location">
    <subcellularLocation>
        <location evidence="1">Cytoplasm</location>
    </subcellularLocation>
</comment>
<evidence type="ECO:0000256" key="8">
    <source>
        <dbReference type="SAM" id="SignalP"/>
    </source>
</evidence>
<dbReference type="PANTHER" id="PTHR24106">
    <property type="entry name" value="NACHT, LRR AND CARD DOMAINS-CONTAINING"/>
    <property type="match status" value="1"/>
</dbReference>
<evidence type="ECO:0000313" key="10">
    <source>
        <dbReference type="EMBL" id="KAG7479983.1"/>
    </source>
</evidence>
<feature type="region of interest" description="Disordered" evidence="7">
    <location>
        <begin position="115"/>
        <end position="137"/>
    </location>
</feature>
<dbReference type="InterPro" id="IPR051261">
    <property type="entry name" value="NLR"/>
</dbReference>
<evidence type="ECO:0000256" key="1">
    <source>
        <dbReference type="ARBA" id="ARBA00004496"/>
    </source>
</evidence>
<reference evidence="10 11" key="1">
    <citation type="journal article" date="2021" name="Sci. Rep.">
        <title>Chromosome anchoring in Senegalese sole (Solea senegalensis) reveals sex-associated markers and genome rearrangements in flatfish.</title>
        <authorList>
            <person name="Guerrero-Cozar I."/>
            <person name="Gomez-Garrido J."/>
            <person name="Berbel C."/>
            <person name="Martinez-Blanch J.F."/>
            <person name="Alioto T."/>
            <person name="Claros M.G."/>
            <person name="Gagnaire P.A."/>
            <person name="Manchado M."/>
        </authorList>
    </citation>
    <scope>NUCLEOTIDE SEQUENCE [LARGE SCALE GENOMIC DNA]</scope>
    <source>
        <strain evidence="10">Sse05_10M</strain>
    </source>
</reference>
<accession>A0AAV6PY90</accession>
<sequence>MLNVILLLTESVMSGAMDPDYKVERPPSSYGSMRSESEESEDEGGEDKEVAMILPGFIPIGETRMQLIRPSESPETLYTVTTQQPPPGAAVIDTREYYSDNYDDVDDEDMEENLIATSPEPPEPVEPDDTTQSDENCRLGRMHPEQDLPHIFRSIQSALANLTEEELYFFKIGVSSFEKSFSREKMMEGDLLDLVDMMLEILGQDRSLMVTINTLESIKKKSLAEKLQNECRRAWTRFQLREDLIRKHQIIFEGVPRAGKCKPLDVVYVEPQISTCCYGGVDQSHEFHSHPLQPLQIPSPDTFVSLNNLFRLQKADGSPVRTVLTTGIPGIGMSVSVAKFCLDWAKMQANRDLQFVIKLSFHSLWNLRNQNLPSPKYSIMEVIKYYHPECKDMRHLDKEDCKFLIIMDSFDCYQAPLDWENSPVINDNYTQAHLDILIVNILRGTVLQGALIWILGRRAAVSQIPSNLIDMVTEIHGFSDEMKDDFLRRRFSDAEQATNILEHYKRLPTLCMLACQPFVCWMIATVFERCYRSYQDYGENPPRLTPFYIHILVVQTNRRLMFYYGKQENNLKWSEDDKQMLIKMGYMAFKMMERKTSVFYEEDVKECGLNLTEVAVFSGLCTELPAAASDRRRTFCFIHFTFQEFMAALYVFKTFHIDNKNVLDSHRTLHIFKNHQNKSAALLQSALDRTLSSPLGDYDMFLRFLCGLLSPACHDKLLSGFLFPHNTPTVAGREKMQQLLEKKIQTAPADRVRNLQECLREMIQEDD</sequence>
<evidence type="ECO:0000256" key="2">
    <source>
        <dbReference type="ARBA" id="ARBA00022490"/>
    </source>
</evidence>
<evidence type="ECO:0000259" key="9">
    <source>
        <dbReference type="PROSITE" id="PS50824"/>
    </source>
</evidence>
<dbReference type="Pfam" id="PF05729">
    <property type="entry name" value="NACHT"/>
    <property type="match status" value="1"/>
</dbReference>
<feature type="chain" id="PRO_5043496101" description="Pyrin domain-containing protein" evidence="8">
    <location>
        <begin position="17"/>
        <end position="767"/>
    </location>
</feature>
<dbReference type="InterPro" id="IPR004020">
    <property type="entry name" value="DAPIN"/>
</dbReference>
<evidence type="ECO:0000256" key="3">
    <source>
        <dbReference type="ARBA" id="ARBA00022614"/>
    </source>
</evidence>
<name>A0AAV6PY90_SOLSE</name>
<evidence type="ECO:0000256" key="6">
    <source>
        <dbReference type="ARBA" id="ARBA00022840"/>
    </source>
</evidence>
<evidence type="ECO:0000256" key="5">
    <source>
        <dbReference type="ARBA" id="ARBA00022741"/>
    </source>
</evidence>
<dbReference type="SMART" id="SM01288">
    <property type="entry name" value="FISNA"/>
    <property type="match status" value="1"/>
</dbReference>
<keyword evidence="11" id="KW-1185">Reference proteome</keyword>
<dbReference type="EMBL" id="JAGKHQ010000020">
    <property type="protein sequence ID" value="KAG7479983.1"/>
    <property type="molecule type" value="Genomic_DNA"/>
</dbReference>